<proteinExistence type="predicted"/>
<dbReference type="eggNOG" id="arCOG00504">
    <property type="taxonomic scope" value="Archaea"/>
</dbReference>
<keyword evidence="4" id="KW-0862">Zinc</keyword>
<dbReference type="AlphaFoldDB" id="U3A9W2"/>
<dbReference type="EMBL" id="BATA01000004">
    <property type="protein sequence ID" value="GAD51553.1"/>
    <property type="molecule type" value="Genomic_DNA"/>
</dbReference>
<dbReference type="InterPro" id="IPR051453">
    <property type="entry name" value="MBL_Glyoxalase_II"/>
</dbReference>
<sequence>MALARRRSSMIANLSEGVAAFTSNAYLVTGERTVLVDAGANYDVVSAVREHVDDLDGVVLTHTHDDHVENVPALREAFGVETWGFDPGREHVDHGIADGGTVTLGEHDYEALHTPGHKEDHLVFLSRAAGVGFVGDLVFAGGSFGRTDLEEGDSRKLVESIERLTAFLDDRGTAIDVCYAGHGPAIDGPIDGVEASLRAARFAR</sequence>
<organism evidence="6 7">
    <name type="scientific">Halarchaeum acidiphilum MH1-52-1</name>
    <dbReference type="NCBI Taxonomy" id="1261545"/>
    <lineage>
        <taxon>Archaea</taxon>
        <taxon>Methanobacteriati</taxon>
        <taxon>Methanobacteriota</taxon>
        <taxon>Stenosarchaea group</taxon>
        <taxon>Halobacteria</taxon>
        <taxon>Halobacteriales</taxon>
        <taxon>Halobacteriaceae</taxon>
    </lineage>
</organism>
<dbReference type="CDD" id="cd06262">
    <property type="entry name" value="metallo-hydrolase-like_MBL-fold"/>
    <property type="match status" value="1"/>
</dbReference>
<comment type="caution">
    <text evidence="6">The sequence shown here is derived from an EMBL/GenBank/DDBJ whole genome shotgun (WGS) entry which is preliminary data.</text>
</comment>
<keyword evidence="3 6" id="KW-0378">Hydrolase</keyword>
<evidence type="ECO:0000313" key="7">
    <source>
        <dbReference type="Proteomes" id="UP000016986"/>
    </source>
</evidence>
<evidence type="ECO:0000259" key="5">
    <source>
        <dbReference type="SMART" id="SM00849"/>
    </source>
</evidence>
<dbReference type="GO" id="GO:0046872">
    <property type="term" value="F:metal ion binding"/>
    <property type="evidence" value="ECO:0007669"/>
    <property type="project" value="UniProtKB-KW"/>
</dbReference>
<dbReference type="SUPFAM" id="SSF56281">
    <property type="entry name" value="Metallo-hydrolase/oxidoreductase"/>
    <property type="match status" value="1"/>
</dbReference>
<dbReference type="GO" id="GO:0016787">
    <property type="term" value="F:hydrolase activity"/>
    <property type="evidence" value="ECO:0007669"/>
    <property type="project" value="UniProtKB-KW"/>
</dbReference>
<dbReference type="Pfam" id="PF00753">
    <property type="entry name" value="Lactamase_B"/>
    <property type="match status" value="1"/>
</dbReference>
<evidence type="ECO:0000256" key="1">
    <source>
        <dbReference type="ARBA" id="ARBA00001947"/>
    </source>
</evidence>
<evidence type="ECO:0000256" key="3">
    <source>
        <dbReference type="ARBA" id="ARBA00022801"/>
    </source>
</evidence>
<dbReference type="PANTHER" id="PTHR46233:SF3">
    <property type="entry name" value="HYDROXYACYLGLUTATHIONE HYDROLASE GLOC"/>
    <property type="match status" value="1"/>
</dbReference>
<evidence type="ECO:0000256" key="4">
    <source>
        <dbReference type="ARBA" id="ARBA00022833"/>
    </source>
</evidence>
<dbReference type="InterPro" id="IPR001279">
    <property type="entry name" value="Metallo-B-lactamas"/>
</dbReference>
<evidence type="ECO:0000313" key="6">
    <source>
        <dbReference type="EMBL" id="GAD51553.1"/>
    </source>
</evidence>
<dbReference type="Gene3D" id="3.60.15.10">
    <property type="entry name" value="Ribonuclease Z/Hydroxyacylglutathione hydrolase-like"/>
    <property type="match status" value="1"/>
</dbReference>
<protein>
    <submittedName>
        <fullName evidence="6">Hydroxyacylglutathione hydrolase</fullName>
    </submittedName>
</protein>
<reference evidence="6 7" key="1">
    <citation type="submission" date="2013-09" db="EMBL/GenBank/DDBJ databases">
        <title>Whole genome sequencing of Halarchaeum acidiphilum strain MH1-52-1.</title>
        <authorList>
            <person name="Shimane Y."/>
            <person name="Minegishi H."/>
            <person name="Nishi S."/>
            <person name="Echigo A."/>
            <person name="Shuto A."/>
            <person name="Konishi M."/>
            <person name="Ito T."/>
            <person name="Ohkuma M."/>
            <person name="Ohta Y."/>
            <person name="Nagano Y."/>
            <person name="Tsubouchi T."/>
            <person name="Mori K."/>
            <person name="Usui K."/>
            <person name="Kamekura M."/>
            <person name="Usami R."/>
            <person name="Takaki Y."/>
            <person name="Hatada Y."/>
        </authorList>
    </citation>
    <scope>NUCLEOTIDE SEQUENCE [LARGE SCALE GENOMIC DNA]</scope>
    <source>
        <strain evidence="6 7">JCM 16109</strain>
    </source>
</reference>
<comment type="cofactor">
    <cofactor evidence="1">
        <name>Zn(2+)</name>
        <dbReference type="ChEBI" id="CHEBI:29105"/>
    </cofactor>
</comment>
<keyword evidence="7" id="KW-1185">Reference proteome</keyword>
<keyword evidence="2" id="KW-0479">Metal-binding</keyword>
<accession>U3A9W2</accession>
<dbReference type="PANTHER" id="PTHR46233">
    <property type="entry name" value="HYDROXYACYLGLUTATHIONE HYDROLASE GLOC"/>
    <property type="match status" value="1"/>
</dbReference>
<dbReference type="SMART" id="SM00849">
    <property type="entry name" value="Lactamase_B"/>
    <property type="match status" value="1"/>
</dbReference>
<gene>
    <name evidence="6" type="ORF">MBEHAL_0313</name>
</gene>
<feature type="domain" description="Metallo-beta-lactamase" evidence="5">
    <location>
        <begin position="22"/>
        <end position="182"/>
    </location>
</feature>
<dbReference type="Proteomes" id="UP000016986">
    <property type="component" value="Unassembled WGS sequence"/>
</dbReference>
<dbReference type="InterPro" id="IPR036866">
    <property type="entry name" value="RibonucZ/Hydroxyglut_hydro"/>
</dbReference>
<name>U3A9W2_9EURY</name>
<evidence type="ECO:0000256" key="2">
    <source>
        <dbReference type="ARBA" id="ARBA00022723"/>
    </source>
</evidence>